<dbReference type="EMBL" id="CP090171">
    <property type="protein sequence ID" value="UJO21476.1"/>
    <property type="molecule type" value="Genomic_DNA"/>
</dbReference>
<name>A0A9Q8UT41_PASFU</name>
<reference evidence="1" key="1">
    <citation type="submission" date="2021-12" db="EMBL/GenBank/DDBJ databases">
        <authorList>
            <person name="Zaccaron A."/>
            <person name="Stergiopoulos I."/>
        </authorList>
    </citation>
    <scope>NUCLEOTIDE SEQUENCE</scope>
    <source>
        <strain evidence="1">Race5_Kim</strain>
    </source>
</reference>
<proteinExistence type="predicted"/>
<accession>A0A9Q8UT41</accession>
<evidence type="ECO:0000313" key="1">
    <source>
        <dbReference type="EMBL" id="UJO21476.1"/>
    </source>
</evidence>
<organism evidence="1 2">
    <name type="scientific">Passalora fulva</name>
    <name type="common">Tomato leaf mold</name>
    <name type="synonym">Cladosporium fulvum</name>
    <dbReference type="NCBI Taxonomy" id="5499"/>
    <lineage>
        <taxon>Eukaryota</taxon>
        <taxon>Fungi</taxon>
        <taxon>Dikarya</taxon>
        <taxon>Ascomycota</taxon>
        <taxon>Pezizomycotina</taxon>
        <taxon>Dothideomycetes</taxon>
        <taxon>Dothideomycetidae</taxon>
        <taxon>Mycosphaerellales</taxon>
        <taxon>Mycosphaerellaceae</taxon>
        <taxon>Fulvia</taxon>
    </lineage>
</organism>
<dbReference type="RefSeq" id="XP_047765842.1">
    <property type="nucleotide sequence ID" value="XM_047908647.1"/>
</dbReference>
<sequence>MSTRRKTKALGGLDYQKCKRGELDSFYTQRTGKPVPAKVKNKGDITQHLRRLDRRPGVFRLLDLPPELRINITSYALALGEETDWTSKLSMFRHVYVDLDLGSVPDRLTKENAEQLVKAANHELYSLCSFFTTSTALKTVTVEVNLRDNHIVQPNADLRDQSFLAEALWPINILPSNIRVNLTGAAAVLPQSLSSTRELQPPQPSDILRQLRAIRNIANDLERVRDALGVPVDAGLKLLQSTINTYLNLTGSITGLLHRGMMESIEQGSAVLPVAVETLLEVILGEKGKTGDQSNRAEQAKLEGHRSAVERIKGEVESLFGA</sequence>
<dbReference type="GeneID" id="71989377"/>
<gene>
    <name evidence="1" type="ORF">CLAFUR5_09499</name>
</gene>
<dbReference type="AlphaFoldDB" id="A0A9Q8UT41"/>
<dbReference type="KEGG" id="ffu:CLAFUR5_09499"/>
<reference evidence="1" key="2">
    <citation type="journal article" date="2022" name="Microb. Genom.">
        <title>A chromosome-scale genome assembly of the tomato pathogen Cladosporium fulvum reveals a compartmentalized genome architecture and the presence of a dispensable chromosome.</title>
        <authorList>
            <person name="Zaccaron A.Z."/>
            <person name="Chen L.H."/>
            <person name="Samaras A."/>
            <person name="Stergiopoulos I."/>
        </authorList>
    </citation>
    <scope>NUCLEOTIDE SEQUENCE</scope>
    <source>
        <strain evidence="1">Race5_Kim</strain>
    </source>
</reference>
<dbReference type="Proteomes" id="UP000756132">
    <property type="component" value="Chromosome 9"/>
</dbReference>
<protein>
    <submittedName>
        <fullName evidence="1">Uncharacterized protein</fullName>
    </submittedName>
</protein>
<evidence type="ECO:0000313" key="2">
    <source>
        <dbReference type="Proteomes" id="UP000756132"/>
    </source>
</evidence>
<keyword evidence="2" id="KW-1185">Reference proteome</keyword>